<dbReference type="Proteomes" id="UP000190037">
    <property type="component" value="Unassembled WGS sequence"/>
</dbReference>
<dbReference type="AlphaFoldDB" id="A0A1T3NVX1"/>
<dbReference type="STRING" id="159449.B4N89_08310"/>
<feature type="coiled-coil region" evidence="1">
    <location>
        <begin position="20"/>
        <end position="47"/>
    </location>
</feature>
<proteinExistence type="predicted"/>
<comment type="caution">
    <text evidence="2">The sequence shown here is derived from an EMBL/GenBank/DDBJ whole genome shotgun (WGS) entry which is preliminary data.</text>
</comment>
<gene>
    <name evidence="2" type="ORF">B4N89_08310</name>
</gene>
<dbReference type="RefSeq" id="WP_078975259.1">
    <property type="nucleotide sequence ID" value="NZ_MWQN01000001.1"/>
</dbReference>
<dbReference type="OrthoDB" id="3748689at2"/>
<evidence type="ECO:0000313" key="3">
    <source>
        <dbReference type="Proteomes" id="UP000190037"/>
    </source>
</evidence>
<protein>
    <submittedName>
        <fullName evidence="2">Uncharacterized protein</fullName>
    </submittedName>
</protein>
<accession>A0A1T3NVX1</accession>
<evidence type="ECO:0000313" key="2">
    <source>
        <dbReference type="EMBL" id="OPC80948.1"/>
    </source>
</evidence>
<keyword evidence="1" id="KW-0175">Coiled coil</keyword>
<name>A0A1T3NVX1_9ACTN</name>
<evidence type="ECO:0000256" key="1">
    <source>
        <dbReference type="SAM" id="Coils"/>
    </source>
</evidence>
<sequence length="68" mass="7361">MAKALLGYVGGPDPRLLAENRRLQQRVRDLETELVRAQERNDALNAAASDELLAGFDVSAAEPALSRA</sequence>
<organism evidence="2 3">
    <name type="scientific">Embleya scabrispora</name>
    <dbReference type="NCBI Taxonomy" id="159449"/>
    <lineage>
        <taxon>Bacteria</taxon>
        <taxon>Bacillati</taxon>
        <taxon>Actinomycetota</taxon>
        <taxon>Actinomycetes</taxon>
        <taxon>Kitasatosporales</taxon>
        <taxon>Streptomycetaceae</taxon>
        <taxon>Embleya</taxon>
    </lineage>
</organism>
<keyword evidence="3" id="KW-1185">Reference proteome</keyword>
<dbReference type="EMBL" id="MWQN01000001">
    <property type="protein sequence ID" value="OPC80948.1"/>
    <property type="molecule type" value="Genomic_DNA"/>
</dbReference>
<reference evidence="2 3" key="1">
    <citation type="submission" date="2017-03" db="EMBL/GenBank/DDBJ databases">
        <title>Draft genome sequence of Streptomyces scabrisporus NF3, endophyte isolated from Amphipterygium adstringens.</title>
        <authorList>
            <person name="Vazquez M."/>
            <person name="Ceapa C.D."/>
            <person name="Rodriguez Luna D."/>
            <person name="Sanchez Esquivel S."/>
        </authorList>
    </citation>
    <scope>NUCLEOTIDE SEQUENCE [LARGE SCALE GENOMIC DNA]</scope>
    <source>
        <strain evidence="2 3">NF3</strain>
    </source>
</reference>